<sequence length="174" mass="20181">MKILIFLTFIAFAKGNFILLNSTYTTADDHADIEGIMDDPEAVKFYMDCFVGRRICEPYSFSYKKNMAEAIPTQCKRCNMPQKYMWTVFLKRLKSEYPTEYLAFQQMYDPKKKYMDDFIKAVSDAVKNDNGNDNDGNDQNHNDDNNNDNNNNDNNNNNNNNNSNCTCHCPILNV</sequence>
<dbReference type="EMBL" id="CAVLEF010000146">
    <property type="protein sequence ID" value="CAK1552527.1"/>
    <property type="molecule type" value="Genomic_DNA"/>
</dbReference>
<dbReference type="SUPFAM" id="SSF100910">
    <property type="entry name" value="Chemosensory protein Csp2"/>
    <property type="match status" value="1"/>
</dbReference>
<feature type="compositionally biased region" description="Low complexity" evidence="1">
    <location>
        <begin position="147"/>
        <end position="160"/>
    </location>
</feature>
<evidence type="ECO:0000313" key="3">
    <source>
        <dbReference type="EMBL" id="CAK1552527.1"/>
    </source>
</evidence>
<dbReference type="PANTHER" id="PTHR11257">
    <property type="entry name" value="CHEMOSENSORY PROTEIN-RELATED"/>
    <property type="match status" value="1"/>
</dbReference>
<keyword evidence="2" id="KW-0732">Signal</keyword>
<dbReference type="Gene3D" id="1.10.2080.10">
    <property type="entry name" value="Insect odorant-binding protein A10/Ejaculatory bulb-specific protein 3"/>
    <property type="match status" value="1"/>
</dbReference>
<feature type="region of interest" description="Disordered" evidence="1">
    <location>
        <begin position="125"/>
        <end position="160"/>
    </location>
</feature>
<dbReference type="Pfam" id="PF03392">
    <property type="entry name" value="OS-D"/>
    <property type="match status" value="1"/>
</dbReference>
<keyword evidence="4" id="KW-1185">Reference proteome</keyword>
<organism evidence="3 4">
    <name type="scientific">Leptosia nina</name>
    <dbReference type="NCBI Taxonomy" id="320188"/>
    <lineage>
        <taxon>Eukaryota</taxon>
        <taxon>Metazoa</taxon>
        <taxon>Ecdysozoa</taxon>
        <taxon>Arthropoda</taxon>
        <taxon>Hexapoda</taxon>
        <taxon>Insecta</taxon>
        <taxon>Pterygota</taxon>
        <taxon>Neoptera</taxon>
        <taxon>Endopterygota</taxon>
        <taxon>Lepidoptera</taxon>
        <taxon>Glossata</taxon>
        <taxon>Ditrysia</taxon>
        <taxon>Papilionoidea</taxon>
        <taxon>Pieridae</taxon>
        <taxon>Pierinae</taxon>
        <taxon>Leptosia</taxon>
    </lineage>
</organism>
<protein>
    <submittedName>
        <fullName evidence="3">Uncharacterized protein</fullName>
    </submittedName>
</protein>
<dbReference type="PANTHER" id="PTHR11257:SF9">
    <property type="entry name" value="CHEMOSENSORY PROTEIN 13"/>
    <property type="match status" value="1"/>
</dbReference>
<gene>
    <name evidence="3" type="ORF">LNINA_LOCUS11567</name>
</gene>
<evidence type="ECO:0000256" key="2">
    <source>
        <dbReference type="SAM" id="SignalP"/>
    </source>
</evidence>
<feature type="signal peptide" evidence="2">
    <location>
        <begin position="1"/>
        <end position="15"/>
    </location>
</feature>
<evidence type="ECO:0000313" key="4">
    <source>
        <dbReference type="Proteomes" id="UP001497472"/>
    </source>
</evidence>
<accession>A0AAV1JWJ4</accession>
<feature type="chain" id="PRO_5043796673" evidence="2">
    <location>
        <begin position="16"/>
        <end position="174"/>
    </location>
</feature>
<dbReference type="Proteomes" id="UP001497472">
    <property type="component" value="Unassembled WGS sequence"/>
</dbReference>
<dbReference type="InterPro" id="IPR005055">
    <property type="entry name" value="A10/PebIII"/>
</dbReference>
<name>A0AAV1JWJ4_9NEOP</name>
<proteinExistence type="predicted"/>
<evidence type="ECO:0000256" key="1">
    <source>
        <dbReference type="SAM" id="MobiDB-lite"/>
    </source>
</evidence>
<reference evidence="3 4" key="1">
    <citation type="submission" date="2023-11" db="EMBL/GenBank/DDBJ databases">
        <authorList>
            <person name="Okamura Y."/>
        </authorList>
    </citation>
    <scope>NUCLEOTIDE SEQUENCE [LARGE SCALE GENOMIC DNA]</scope>
</reference>
<dbReference type="InterPro" id="IPR036682">
    <property type="entry name" value="OS_D_A10/PebIII_sf"/>
</dbReference>
<dbReference type="AlphaFoldDB" id="A0AAV1JWJ4"/>
<feature type="compositionally biased region" description="Low complexity" evidence="1">
    <location>
        <begin position="128"/>
        <end position="137"/>
    </location>
</feature>
<comment type="caution">
    <text evidence="3">The sequence shown here is derived from an EMBL/GenBank/DDBJ whole genome shotgun (WGS) entry which is preliminary data.</text>
</comment>